<dbReference type="SUPFAM" id="SSF52343">
    <property type="entry name" value="Ferredoxin reductase-like, C-terminal NADP-linked domain"/>
    <property type="match status" value="1"/>
</dbReference>
<dbReference type="Gene3D" id="3.40.50.80">
    <property type="entry name" value="Nucleotide-binding domain of ferredoxin-NADP reductase (FNR) module"/>
    <property type="match status" value="1"/>
</dbReference>
<comment type="caution">
    <text evidence="1">The sequence shown here is derived from an EMBL/GenBank/DDBJ whole genome shotgun (WGS) entry which is preliminary data.</text>
</comment>
<reference evidence="1 2" key="1">
    <citation type="submission" date="2018-09" db="EMBL/GenBank/DDBJ databases">
        <title>Genomic investigation of the strawberry pathogen Phytophthora fragariae indicates pathogenicity is determined by transcriptional variation in three key races.</title>
        <authorList>
            <person name="Adams T.M."/>
            <person name="Armitage A.D."/>
            <person name="Sobczyk M.K."/>
            <person name="Bates H.J."/>
            <person name="Dunwell J.M."/>
            <person name="Nellist C.F."/>
            <person name="Harrison R.J."/>
        </authorList>
    </citation>
    <scope>NUCLEOTIDE SEQUENCE [LARGE SCALE GENOMIC DNA]</scope>
    <source>
        <strain evidence="1 2">NOV-77</strain>
    </source>
</reference>
<evidence type="ECO:0000313" key="1">
    <source>
        <dbReference type="EMBL" id="KAE9319939.1"/>
    </source>
</evidence>
<dbReference type="InterPro" id="IPR039261">
    <property type="entry name" value="FNR_nucleotide-bd"/>
</dbReference>
<protein>
    <recommendedName>
        <fullName evidence="3">Ferric reductase NAD binding domain-containing protein</fullName>
    </recommendedName>
</protein>
<dbReference type="Proteomes" id="UP000486351">
    <property type="component" value="Unassembled WGS sequence"/>
</dbReference>
<name>A0A6G0R6J4_9STRA</name>
<gene>
    <name evidence="1" type="ORF">PF008_g18145</name>
</gene>
<dbReference type="EMBL" id="QXFY01001359">
    <property type="protein sequence ID" value="KAE9319939.1"/>
    <property type="molecule type" value="Genomic_DNA"/>
</dbReference>
<sequence length="133" mass="14959">MRSIVNWLHHEVNTEGRSGVERVQFVWSVRDRDTIEAMIGDKELKPGLDSYFPHDLMAAQVNQGGVFSSEIYLTRGERDLEGLGEQAKQSGKHRVAVLVCGPSPMVRQVLAVSMALGKDMKVQFDVHSELFEF</sequence>
<evidence type="ECO:0000313" key="2">
    <source>
        <dbReference type="Proteomes" id="UP000486351"/>
    </source>
</evidence>
<evidence type="ECO:0008006" key="3">
    <source>
        <dbReference type="Google" id="ProtNLM"/>
    </source>
</evidence>
<accession>A0A6G0R6J4</accession>
<proteinExistence type="predicted"/>
<dbReference type="AlphaFoldDB" id="A0A6G0R6J4"/>
<organism evidence="1 2">
    <name type="scientific">Phytophthora fragariae</name>
    <dbReference type="NCBI Taxonomy" id="53985"/>
    <lineage>
        <taxon>Eukaryota</taxon>
        <taxon>Sar</taxon>
        <taxon>Stramenopiles</taxon>
        <taxon>Oomycota</taxon>
        <taxon>Peronosporomycetes</taxon>
        <taxon>Peronosporales</taxon>
        <taxon>Peronosporaceae</taxon>
        <taxon>Phytophthora</taxon>
    </lineage>
</organism>